<gene>
    <name evidence="1" type="ORF">MCNS_45540</name>
</gene>
<dbReference type="Proteomes" id="UP000467385">
    <property type="component" value="Chromosome"/>
</dbReference>
<organism evidence="1 2">
    <name type="scientific">Mycobacterium conspicuum</name>
    <dbReference type="NCBI Taxonomy" id="44010"/>
    <lineage>
        <taxon>Bacteria</taxon>
        <taxon>Bacillati</taxon>
        <taxon>Actinomycetota</taxon>
        <taxon>Actinomycetes</taxon>
        <taxon>Mycobacteriales</taxon>
        <taxon>Mycobacteriaceae</taxon>
        <taxon>Mycobacterium</taxon>
    </lineage>
</organism>
<proteinExistence type="predicted"/>
<reference evidence="1 2" key="1">
    <citation type="journal article" date="2019" name="Emerg. Microbes Infect.">
        <title>Comprehensive subspecies identification of 175 nontuberculous mycobacteria species based on 7547 genomic profiles.</title>
        <authorList>
            <person name="Matsumoto Y."/>
            <person name="Kinjo T."/>
            <person name="Motooka D."/>
            <person name="Nabeya D."/>
            <person name="Jung N."/>
            <person name="Uechi K."/>
            <person name="Horii T."/>
            <person name="Iida T."/>
            <person name="Fujita J."/>
            <person name="Nakamura S."/>
        </authorList>
    </citation>
    <scope>NUCLEOTIDE SEQUENCE [LARGE SCALE GENOMIC DNA]</scope>
    <source>
        <strain evidence="1 2">JCM 14738</strain>
    </source>
</reference>
<dbReference type="AlphaFoldDB" id="A0A7I7YKW4"/>
<dbReference type="OrthoDB" id="4555700at2"/>
<dbReference type="RefSeq" id="WP_139825388.1">
    <property type="nucleotide sequence ID" value="NZ_AP022613.1"/>
</dbReference>
<protein>
    <submittedName>
        <fullName evidence="1">Uncharacterized protein</fullName>
    </submittedName>
</protein>
<name>A0A7I7YKW4_9MYCO</name>
<evidence type="ECO:0000313" key="1">
    <source>
        <dbReference type="EMBL" id="BBZ41491.1"/>
    </source>
</evidence>
<dbReference type="EMBL" id="AP022613">
    <property type="protein sequence ID" value="BBZ41491.1"/>
    <property type="molecule type" value="Genomic_DNA"/>
</dbReference>
<accession>A0A7I7YKW4</accession>
<sequence>MAGLAAEDLNADTQVWLRPRGRAIRHRLFVLCDTAAEVICAAGGWLFDQALAGCETIALVNDRTNNRALRIVGAEAIALHTPQARAALRARPDTLMVAANLFRHDEQVRHRTLEAIDEGQTKVMLCGNGWPTEFEGLGTSVHHRLSIAAQAFKKQALGAAGASTNLVGLVETFGGIDLRTCRPEATSRAAAEKPAIHWQTA</sequence>
<evidence type="ECO:0000313" key="2">
    <source>
        <dbReference type="Proteomes" id="UP000467385"/>
    </source>
</evidence>
<keyword evidence="2" id="KW-1185">Reference proteome</keyword>